<reference evidence="3" key="1">
    <citation type="journal article" date="2024" name="Antonie Van Leeuwenhoek">
        <title>Isoptericola haloaureus sp. nov., a dimorphic actinobacterium isolated from mangrove sediments of southeast India, implicating biosaline agricultural significance through nitrogen fixation and salt tolerance genes.</title>
        <authorList>
            <person name="Prathaban M."/>
            <person name="Prathiviraj R."/>
            <person name="Ravichandran M."/>
            <person name="Natarajan S.D."/>
            <person name="Sobanaa M."/>
            <person name="Hari Krishna Kumar S."/>
            <person name="Chandrasekar V."/>
            <person name="Selvin J."/>
        </authorList>
    </citation>
    <scope>NUCLEOTIDE SEQUENCE</scope>
    <source>
        <strain evidence="3">MP1014</strain>
    </source>
</reference>
<feature type="region of interest" description="Disordered" evidence="1">
    <location>
        <begin position="1"/>
        <end position="56"/>
    </location>
</feature>
<dbReference type="RefSeq" id="WP_332903145.1">
    <property type="nucleotide sequence ID" value="NZ_JBAGLP010000120.1"/>
</dbReference>
<feature type="compositionally biased region" description="Pro residues" evidence="1">
    <location>
        <begin position="39"/>
        <end position="54"/>
    </location>
</feature>
<feature type="transmembrane region" description="Helical" evidence="2">
    <location>
        <begin position="66"/>
        <end position="86"/>
    </location>
</feature>
<sequence length="239" mass="25093">MTYPPGASPRPDGGRRIARRRVEPSSGAMTSVATLLPAEPAPQPAPRPARPGPTTPVWTATRVQTALIAAALVLALVATLGVAMLWSANRKLAGEVEAAVQRTEIAEAEAARLRVAVDEAPDTATVDALSGRVDGVEAWTGMPQEGIDGMDDLQTRLLEVSNGIDSLETNLQDSLGTVRNDLATVRNDLSAGPEPPSVADVDALRRELSGLRSSIDGIRQDVGVLCWALGYRKDVSASC</sequence>
<evidence type="ECO:0000256" key="2">
    <source>
        <dbReference type="SAM" id="Phobius"/>
    </source>
</evidence>
<dbReference type="EMBL" id="JBAGLP010000120">
    <property type="protein sequence ID" value="MEG3616689.1"/>
    <property type="molecule type" value="Genomic_DNA"/>
</dbReference>
<keyword evidence="2" id="KW-0472">Membrane</keyword>
<accession>A0ABU7ZAW5</accession>
<protein>
    <submittedName>
        <fullName evidence="3">Uncharacterized protein</fullName>
    </submittedName>
</protein>
<dbReference type="Proteomes" id="UP001310387">
    <property type="component" value="Unassembled WGS sequence"/>
</dbReference>
<reference evidence="3" key="2">
    <citation type="submission" date="2024-02" db="EMBL/GenBank/DDBJ databases">
        <authorList>
            <person name="Prathaban M."/>
            <person name="Mythili R."/>
            <person name="Sharmila Devi N."/>
            <person name="Sobanaa M."/>
            <person name="Prathiviraj R."/>
            <person name="Selvin J."/>
        </authorList>
    </citation>
    <scope>NUCLEOTIDE SEQUENCE</scope>
    <source>
        <strain evidence="3">MP1014</strain>
    </source>
</reference>
<name>A0ABU7ZAW5_9MICO</name>
<comment type="caution">
    <text evidence="3">The sequence shown here is derived from an EMBL/GenBank/DDBJ whole genome shotgun (WGS) entry which is preliminary data.</text>
</comment>
<keyword evidence="2" id="KW-0812">Transmembrane</keyword>
<gene>
    <name evidence="3" type="ORF">V5O49_16300</name>
</gene>
<evidence type="ECO:0000256" key="1">
    <source>
        <dbReference type="SAM" id="MobiDB-lite"/>
    </source>
</evidence>
<evidence type="ECO:0000313" key="4">
    <source>
        <dbReference type="Proteomes" id="UP001310387"/>
    </source>
</evidence>
<keyword evidence="2" id="KW-1133">Transmembrane helix</keyword>
<organism evidence="3 4">
    <name type="scientific">Isoptericola haloaureus</name>
    <dbReference type="NCBI Taxonomy" id="1542902"/>
    <lineage>
        <taxon>Bacteria</taxon>
        <taxon>Bacillati</taxon>
        <taxon>Actinomycetota</taxon>
        <taxon>Actinomycetes</taxon>
        <taxon>Micrococcales</taxon>
        <taxon>Promicromonosporaceae</taxon>
        <taxon>Isoptericola</taxon>
    </lineage>
</organism>
<keyword evidence="4" id="KW-1185">Reference proteome</keyword>
<proteinExistence type="predicted"/>
<feature type="compositionally biased region" description="Basic and acidic residues" evidence="1">
    <location>
        <begin position="12"/>
        <end position="23"/>
    </location>
</feature>
<evidence type="ECO:0000313" key="3">
    <source>
        <dbReference type="EMBL" id="MEG3616689.1"/>
    </source>
</evidence>